<protein>
    <submittedName>
        <fullName evidence="1">Uncharacterized protein</fullName>
    </submittedName>
</protein>
<dbReference type="EMBL" id="QWGE01000001">
    <property type="protein sequence ID" value="RIJ43108.1"/>
    <property type="molecule type" value="Genomic_DNA"/>
</dbReference>
<organism evidence="1 2">
    <name type="scientific">Pontibacter oryzae</name>
    <dbReference type="NCBI Taxonomy" id="2304593"/>
    <lineage>
        <taxon>Bacteria</taxon>
        <taxon>Pseudomonadati</taxon>
        <taxon>Bacteroidota</taxon>
        <taxon>Cytophagia</taxon>
        <taxon>Cytophagales</taxon>
        <taxon>Hymenobacteraceae</taxon>
        <taxon>Pontibacter</taxon>
    </lineage>
</organism>
<sequence>MENNLHRQQEQAARLQTECGRTFSNVFRAIKLVRDEKHNFHIIYKTYQNEFIYTFCDPFQESDVNLYQVISEQEARNIFLPRLSTENALELFSGSAQPISRI</sequence>
<reference evidence="2" key="1">
    <citation type="submission" date="2018-08" db="EMBL/GenBank/DDBJ databases">
        <title>Mucilaginibacter sp. MYSH2.</title>
        <authorList>
            <person name="Seo T."/>
        </authorList>
    </citation>
    <scope>NUCLEOTIDE SEQUENCE [LARGE SCALE GENOMIC DNA]</scope>
    <source>
        <strain evidence="2">KIRAN</strain>
    </source>
</reference>
<keyword evidence="2" id="KW-1185">Reference proteome</keyword>
<gene>
    <name evidence="1" type="ORF">D1627_04580</name>
</gene>
<dbReference type="AlphaFoldDB" id="A0A399SIT0"/>
<proteinExistence type="predicted"/>
<evidence type="ECO:0000313" key="2">
    <source>
        <dbReference type="Proteomes" id="UP000266005"/>
    </source>
</evidence>
<evidence type="ECO:0000313" key="1">
    <source>
        <dbReference type="EMBL" id="RIJ43108.1"/>
    </source>
</evidence>
<comment type="caution">
    <text evidence="1">The sequence shown here is derived from an EMBL/GenBank/DDBJ whole genome shotgun (WGS) entry which is preliminary data.</text>
</comment>
<name>A0A399SIT0_9BACT</name>
<accession>A0A399SIT0</accession>
<dbReference type="Proteomes" id="UP000266005">
    <property type="component" value="Unassembled WGS sequence"/>
</dbReference>